<feature type="compositionally biased region" description="Basic and acidic residues" evidence="1">
    <location>
        <begin position="55"/>
        <end position="64"/>
    </location>
</feature>
<name>A0A834YZV4_TETSI</name>
<feature type="region of interest" description="Disordered" evidence="1">
    <location>
        <begin position="51"/>
        <end position="76"/>
    </location>
</feature>
<dbReference type="Proteomes" id="UP000655225">
    <property type="component" value="Unassembled WGS sequence"/>
</dbReference>
<protein>
    <submittedName>
        <fullName evidence="2">Uncharacterized protein</fullName>
    </submittedName>
</protein>
<evidence type="ECO:0000256" key="1">
    <source>
        <dbReference type="SAM" id="MobiDB-lite"/>
    </source>
</evidence>
<organism evidence="2 3">
    <name type="scientific">Tetracentron sinense</name>
    <name type="common">Spur-leaf</name>
    <dbReference type="NCBI Taxonomy" id="13715"/>
    <lineage>
        <taxon>Eukaryota</taxon>
        <taxon>Viridiplantae</taxon>
        <taxon>Streptophyta</taxon>
        <taxon>Embryophyta</taxon>
        <taxon>Tracheophyta</taxon>
        <taxon>Spermatophyta</taxon>
        <taxon>Magnoliopsida</taxon>
        <taxon>Trochodendrales</taxon>
        <taxon>Trochodendraceae</taxon>
        <taxon>Tetracentron</taxon>
    </lineage>
</organism>
<feature type="region of interest" description="Disordered" evidence="1">
    <location>
        <begin position="98"/>
        <end position="123"/>
    </location>
</feature>
<reference evidence="2 3" key="1">
    <citation type="submission" date="2020-04" db="EMBL/GenBank/DDBJ databases">
        <title>Plant Genome Project.</title>
        <authorList>
            <person name="Zhang R.-G."/>
        </authorList>
    </citation>
    <scope>NUCLEOTIDE SEQUENCE [LARGE SCALE GENOMIC DNA]</scope>
    <source>
        <strain evidence="2">YNK0</strain>
        <tissue evidence="2">Leaf</tissue>
    </source>
</reference>
<proteinExistence type="predicted"/>
<evidence type="ECO:0000313" key="2">
    <source>
        <dbReference type="EMBL" id="KAF8395453.1"/>
    </source>
</evidence>
<keyword evidence="3" id="KW-1185">Reference proteome</keyword>
<gene>
    <name evidence="2" type="ORF">HHK36_019399</name>
</gene>
<accession>A0A834YZV4</accession>
<comment type="caution">
    <text evidence="2">The sequence shown here is derived from an EMBL/GenBank/DDBJ whole genome shotgun (WGS) entry which is preliminary data.</text>
</comment>
<dbReference type="AlphaFoldDB" id="A0A834YZV4"/>
<dbReference type="EMBL" id="JABCRI010000013">
    <property type="protein sequence ID" value="KAF8395453.1"/>
    <property type="molecule type" value="Genomic_DNA"/>
</dbReference>
<feature type="compositionally biased region" description="Polar residues" evidence="1">
    <location>
        <begin position="98"/>
        <end position="113"/>
    </location>
</feature>
<evidence type="ECO:0000313" key="3">
    <source>
        <dbReference type="Proteomes" id="UP000655225"/>
    </source>
</evidence>
<sequence>MCLKQGSSWHYKTDIVDICNNPAAINAGGARINAKENGTAVGDLLPLENGTAAGEWKEPNNGRAKEKRKKGGRIGREQQLFAPMNEEFGIDDIAEGTEASTEQNKGPQATSSTSKHHGKKPRVSDELVQMIDHIATCMDKIAEAMHIDVEAAYASELYAKVMRIEGFEFDFLDDAFRILHGDDKLSRAFLARNERGRRKMLERMAVKLLLSHTADHNIIPRSISCKFRHTEVNVVAPGFIASDMTVKLGEDTEKKILGTIPLVSAMAVLMVQLLLVAPAVEVVITCIDVAKDLQPVSVT</sequence>